<sequence length="77" mass="8997">MIISQGRKNLAKRRLRLRRCRGFAVLNYDHIWCKRVSCTAVIILYLPAMYLSGHRTPTLLILSFYHWKTVAPSAPRP</sequence>
<evidence type="ECO:0000313" key="1">
    <source>
        <dbReference type="EMBL" id="MDB6375001.1"/>
    </source>
</evidence>
<accession>A0AAW6BQH3</accession>
<name>A0AAW6BQH3_9GAMM</name>
<organism evidence="1 2">
    <name type="scientific">Photorhabdus bodei</name>
    <dbReference type="NCBI Taxonomy" id="2029681"/>
    <lineage>
        <taxon>Bacteria</taxon>
        <taxon>Pseudomonadati</taxon>
        <taxon>Pseudomonadota</taxon>
        <taxon>Gammaproteobacteria</taxon>
        <taxon>Enterobacterales</taxon>
        <taxon>Morganellaceae</taxon>
        <taxon>Photorhabdus</taxon>
    </lineage>
</organism>
<gene>
    <name evidence="1" type="ORF">PH362_24720</name>
</gene>
<protein>
    <submittedName>
        <fullName evidence="1">Uncharacterized protein</fullName>
    </submittedName>
</protein>
<dbReference type="AlphaFoldDB" id="A0AAW6BQH3"/>
<dbReference type="EMBL" id="JAQMFO010000071">
    <property type="protein sequence ID" value="MDB6375001.1"/>
    <property type="molecule type" value="Genomic_DNA"/>
</dbReference>
<dbReference type="Proteomes" id="UP001212996">
    <property type="component" value="Unassembled WGS sequence"/>
</dbReference>
<evidence type="ECO:0000313" key="2">
    <source>
        <dbReference type="Proteomes" id="UP001212996"/>
    </source>
</evidence>
<comment type="caution">
    <text evidence="1">The sequence shown here is derived from an EMBL/GenBank/DDBJ whole genome shotgun (WGS) entry which is preliminary data.</text>
</comment>
<dbReference type="RefSeq" id="WP_271867994.1">
    <property type="nucleotide sequence ID" value="NZ_JAQMFO010000071.1"/>
</dbReference>
<reference evidence="1" key="1">
    <citation type="submission" date="2023-01" db="EMBL/GenBank/DDBJ databases">
        <title>Genome sequencing of Photorhabdus bodei 09-20.</title>
        <authorList>
            <person name="Kalindamar S."/>
            <person name="Kumru S."/>
        </authorList>
    </citation>
    <scope>NUCLEOTIDE SEQUENCE</scope>
    <source>
        <strain evidence="1">09-20</strain>
    </source>
</reference>
<proteinExistence type="predicted"/>